<gene>
    <name evidence="8" type="ORF">EHS25_007403</name>
</gene>
<dbReference type="InterPro" id="IPR029479">
    <property type="entry name" value="Nitroreductase"/>
</dbReference>
<sequence>MSARRSIYALEPKSTLTDQQLRDVVTEAVKFTPTSFNMQQTRAVLVIGEAKNRVWDAVKEAKMRYESEDHAKATSEKIDCVFKSGYGTVLFFSDLSIVSNWSDQMPAYADAFKVFDAQASGMLHYNVWTALELEGHGANLQHFGEGSQGVQDGIRSALGLPDSWHNTALLNFGLPAGPPRDKEFSPTDERVKFFDA</sequence>
<accession>A0A427YPR7</accession>
<evidence type="ECO:0000256" key="5">
    <source>
        <dbReference type="ARBA" id="ARBA00023002"/>
    </source>
</evidence>
<comment type="subcellular location">
    <subcellularLocation>
        <location evidence="2">Cytoplasm</location>
    </subcellularLocation>
    <subcellularLocation>
        <location evidence="1">Nucleus</location>
    </subcellularLocation>
</comment>
<dbReference type="PANTHER" id="PTHR43035">
    <property type="entry name" value="FATTY ACID REPRESSION MUTANT PROTEIN 2-RELATED"/>
    <property type="match status" value="1"/>
</dbReference>
<keyword evidence="9" id="KW-1185">Reference proteome</keyword>
<keyword evidence="6" id="KW-0539">Nucleus</keyword>
<evidence type="ECO:0000313" key="9">
    <source>
        <dbReference type="Proteomes" id="UP000279259"/>
    </source>
</evidence>
<evidence type="ECO:0000256" key="4">
    <source>
        <dbReference type="ARBA" id="ARBA00022490"/>
    </source>
</evidence>
<dbReference type="STRING" id="1890683.A0A427YPR7"/>
<dbReference type="AlphaFoldDB" id="A0A427YPR7"/>
<dbReference type="PANTHER" id="PTHR43035:SF1">
    <property type="entry name" value="FATTY ACID REPRESSION MUTANT PROTEIN 2-RELATED"/>
    <property type="match status" value="1"/>
</dbReference>
<dbReference type="GO" id="GO:0005737">
    <property type="term" value="C:cytoplasm"/>
    <property type="evidence" value="ECO:0007669"/>
    <property type="project" value="UniProtKB-SubCell"/>
</dbReference>
<dbReference type="Gene3D" id="3.40.109.10">
    <property type="entry name" value="NADH Oxidase"/>
    <property type="match status" value="1"/>
</dbReference>
<organism evidence="8 9">
    <name type="scientific">Saitozyma podzolica</name>
    <dbReference type="NCBI Taxonomy" id="1890683"/>
    <lineage>
        <taxon>Eukaryota</taxon>
        <taxon>Fungi</taxon>
        <taxon>Dikarya</taxon>
        <taxon>Basidiomycota</taxon>
        <taxon>Agaricomycotina</taxon>
        <taxon>Tremellomycetes</taxon>
        <taxon>Tremellales</taxon>
        <taxon>Trimorphomycetaceae</taxon>
        <taxon>Saitozyma</taxon>
    </lineage>
</organism>
<dbReference type="FunFam" id="3.40.109.10:FF:000001">
    <property type="entry name" value="Nitroreductase family"/>
    <property type="match status" value="1"/>
</dbReference>
<dbReference type="OrthoDB" id="2138173at2759"/>
<dbReference type="InterPro" id="IPR000415">
    <property type="entry name" value="Nitroreductase-like"/>
</dbReference>
<dbReference type="GO" id="GO:0016491">
    <property type="term" value="F:oxidoreductase activity"/>
    <property type="evidence" value="ECO:0007669"/>
    <property type="project" value="UniProtKB-KW"/>
</dbReference>
<dbReference type="InterPro" id="IPR033877">
    <property type="entry name" value="Frm2/Hbn1"/>
</dbReference>
<evidence type="ECO:0000256" key="2">
    <source>
        <dbReference type="ARBA" id="ARBA00004496"/>
    </source>
</evidence>
<dbReference type="Proteomes" id="UP000279259">
    <property type="component" value="Unassembled WGS sequence"/>
</dbReference>
<evidence type="ECO:0000259" key="7">
    <source>
        <dbReference type="Pfam" id="PF00881"/>
    </source>
</evidence>
<name>A0A427YPR7_9TREE</name>
<protein>
    <recommendedName>
        <fullName evidence="7">Nitroreductase domain-containing protein</fullName>
    </recommendedName>
</protein>
<comment type="caution">
    <text evidence="8">The sequence shown here is derived from an EMBL/GenBank/DDBJ whole genome shotgun (WGS) entry which is preliminary data.</text>
</comment>
<comment type="similarity">
    <text evidence="3">Belongs to the nitroreductase family.</text>
</comment>
<reference evidence="8 9" key="1">
    <citation type="submission" date="2018-11" db="EMBL/GenBank/DDBJ databases">
        <title>Genome sequence of Saitozyma podzolica DSM 27192.</title>
        <authorList>
            <person name="Aliyu H."/>
            <person name="Gorte O."/>
            <person name="Ochsenreither K."/>
        </authorList>
    </citation>
    <scope>NUCLEOTIDE SEQUENCE [LARGE SCALE GENOMIC DNA]</scope>
    <source>
        <strain evidence="8 9">DSM 27192</strain>
    </source>
</reference>
<evidence type="ECO:0000256" key="1">
    <source>
        <dbReference type="ARBA" id="ARBA00004123"/>
    </source>
</evidence>
<dbReference type="CDD" id="cd02140">
    <property type="entry name" value="Frm2-like"/>
    <property type="match status" value="1"/>
</dbReference>
<feature type="domain" description="Nitroreductase" evidence="7">
    <location>
        <begin position="3"/>
        <end position="173"/>
    </location>
</feature>
<evidence type="ECO:0000256" key="6">
    <source>
        <dbReference type="ARBA" id="ARBA00023242"/>
    </source>
</evidence>
<keyword evidence="5" id="KW-0560">Oxidoreductase</keyword>
<keyword evidence="4" id="KW-0963">Cytoplasm</keyword>
<dbReference type="GO" id="GO:0034599">
    <property type="term" value="P:cellular response to oxidative stress"/>
    <property type="evidence" value="ECO:0007669"/>
    <property type="project" value="InterPro"/>
</dbReference>
<dbReference type="Pfam" id="PF00881">
    <property type="entry name" value="Nitroreductase"/>
    <property type="match status" value="1"/>
</dbReference>
<proteinExistence type="inferred from homology"/>
<dbReference type="EMBL" id="RSCD01000004">
    <property type="protein sequence ID" value="RSH93050.1"/>
    <property type="molecule type" value="Genomic_DNA"/>
</dbReference>
<evidence type="ECO:0000313" key="8">
    <source>
        <dbReference type="EMBL" id="RSH93050.1"/>
    </source>
</evidence>
<dbReference type="GO" id="GO:0005634">
    <property type="term" value="C:nucleus"/>
    <property type="evidence" value="ECO:0007669"/>
    <property type="project" value="UniProtKB-SubCell"/>
</dbReference>
<evidence type="ECO:0000256" key="3">
    <source>
        <dbReference type="ARBA" id="ARBA00007118"/>
    </source>
</evidence>
<dbReference type="SUPFAM" id="SSF55469">
    <property type="entry name" value="FMN-dependent nitroreductase-like"/>
    <property type="match status" value="1"/>
</dbReference>